<accession>A0A2S4HEE5</accession>
<evidence type="ECO:0000313" key="3">
    <source>
        <dbReference type="Proteomes" id="UP000237222"/>
    </source>
</evidence>
<dbReference type="GO" id="GO:0003677">
    <property type="term" value="F:DNA binding"/>
    <property type="evidence" value="ECO:0007669"/>
    <property type="project" value="InterPro"/>
</dbReference>
<evidence type="ECO:0000259" key="1">
    <source>
        <dbReference type="PROSITE" id="PS50943"/>
    </source>
</evidence>
<dbReference type="InterPro" id="IPR010982">
    <property type="entry name" value="Lambda_DNA-bd_dom_sf"/>
</dbReference>
<comment type="caution">
    <text evidence="2">The sequence shown here is derived from an EMBL/GenBank/DDBJ whole genome shotgun (WGS) entry which is preliminary data.</text>
</comment>
<dbReference type="InterPro" id="IPR001387">
    <property type="entry name" value="Cro/C1-type_HTH"/>
</dbReference>
<dbReference type="Pfam" id="PF01381">
    <property type="entry name" value="HTH_3"/>
    <property type="match status" value="1"/>
</dbReference>
<sequence>MADCSPLPRRLLEARTLKGISQKRLGILLGMEPSSASGRMNHYEKGRHTPDYPTLKRIAAELGVPVTYFFCESDVVAEIVCQLERLTESEKRVLLSQLKSRE</sequence>
<reference evidence="2" key="1">
    <citation type="submission" date="2018-01" db="EMBL/GenBank/DDBJ databases">
        <authorList>
            <person name="Yu X.-D."/>
        </authorList>
    </citation>
    <scope>NUCLEOTIDE SEQUENCE</scope>
    <source>
        <strain evidence="2">ZX-21</strain>
    </source>
</reference>
<dbReference type="OrthoDB" id="6006530at2"/>
<dbReference type="Proteomes" id="UP000237222">
    <property type="component" value="Unassembled WGS sequence"/>
</dbReference>
<dbReference type="AlphaFoldDB" id="A0A2S4HEE5"/>
<dbReference type="Gene3D" id="1.10.260.40">
    <property type="entry name" value="lambda repressor-like DNA-binding domains"/>
    <property type="match status" value="1"/>
</dbReference>
<name>A0A2S4HEE5_9GAMM</name>
<proteinExistence type="predicted"/>
<dbReference type="PROSITE" id="PS50943">
    <property type="entry name" value="HTH_CROC1"/>
    <property type="match status" value="1"/>
</dbReference>
<evidence type="ECO:0000313" key="2">
    <source>
        <dbReference type="EMBL" id="POP52299.1"/>
    </source>
</evidence>
<protein>
    <submittedName>
        <fullName evidence="2">XRE family transcriptional regulator</fullName>
    </submittedName>
</protein>
<organism evidence="2 3">
    <name type="scientific">Zhongshania marina</name>
    <dbReference type="NCBI Taxonomy" id="2304603"/>
    <lineage>
        <taxon>Bacteria</taxon>
        <taxon>Pseudomonadati</taxon>
        <taxon>Pseudomonadota</taxon>
        <taxon>Gammaproteobacteria</taxon>
        <taxon>Cellvibrionales</taxon>
        <taxon>Spongiibacteraceae</taxon>
        <taxon>Zhongshania</taxon>
    </lineage>
</organism>
<feature type="domain" description="HTH cro/C1-type" evidence="1">
    <location>
        <begin position="11"/>
        <end position="69"/>
    </location>
</feature>
<dbReference type="SUPFAM" id="SSF47413">
    <property type="entry name" value="lambda repressor-like DNA-binding domains"/>
    <property type="match status" value="1"/>
</dbReference>
<dbReference type="SMART" id="SM00530">
    <property type="entry name" value="HTH_XRE"/>
    <property type="match status" value="1"/>
</dbReference>
<gene>
    <name evidence="2" type="ORF">C0068_12825</name>
</gene>
<dbReference type="CDD" id="cd00093">
    <property type="entry name" value="HTH_XRE"/>
    <property type="match status" value="1"/>
</dbReference>
<dbReference type="EMBL" id="PQGG01000030">
    <property type="protein sequence ID" value="POP52299.1"/>
    <property type="molecule type" value="Genomic_DNA"/>
</dbReference>